<evidence type="ECO:0000313" key="2">
    <source>
        <dbReference type="Proteomes" id="UP000723463"/>
    </source>
</evidence>
<comment type="caution">
    <text evidence="1">The sequence shown here is derived from an EMBL/GenBank/DDBJ whole genome shotgun (WGS) entry which is preliminary data.</text>
</comment>
<gene>
    <name evidence="1" type="ORF">EC957_010593</name>
</gene>
<keyword evidence="2" id="KW-1185">Reference proteome</keyword>
<organism evidence="1 2">
    <name type="scientific">Mortierella hygrophila</name>
    <dbReference type="NCBI Taxonomy" id="979708"/>
    <lineage>
        <taxon>Eukaryota</taxon>
        <taxon>Fungi</taxon>
        <taxon>Fungi incertae sedis</taxon>
        <taxon>Mucoromycota</taxon>
        <taxon>Mortierellomycotina</taxon>
        <taxon>Mortierellomycetes</taxon>
        <taxon>Mortierellales</taxon>
        <taxon>Mortierellaceae</taxon>
        <taxon>Mortierella</taxon>
    </lineage>
</organism>
<dbReference type="Proteomes" id="UP000723463">
    <property type="component" value="Unassembled WGS sequence"/>
</dbReference>
<accession>A0A9P6FAQ9</accession>
<proteinExistence type="predicted"/>
<dbReference type="AlphaFoldDB" id="A0A9P6FAQ9"/>
<reference evidence="1" key="1">
    <citation type="journal article" date="2020" name="Fungal Divers.">
        <title>Resolving the Mortierellaceae phylogeny through synthesis of multi-gene phylogenetics and phylogenomics.</title>
        <authorList>
            <person name="Vandepol N."/>
            <person name="Liber J."/>
            <person name="Desiro A."/>
            <person name="Na H."/>
            <person name="Kennedy M."/>
            <person name="Barry K."/>
            <person name="Grigoriev I.V."/>
            <person name="Miller A.N."/>
            <person name="O'Donnell K."/>
            <person name="Stajich J.E."/>
            <person name="Bonito G."/>
        </authorList>
    </citation>
    <scope>NUCLEOTIDE SEQUENCE</scope>
    <source>
        <strain evidence="1">NRRL 2591</strain>
    </source>
</reference>
<name>A0A9P6FAQ9_9FUNG</name>
<sequence>MSSPHLRHSFTIQYYDQVLKFQFLQARAGLLCNGYHVRVLWSFYIIHLSLAARFDHEALGDVKDADKSLAYLDIETCGAAVVTQILMVAPTTKSIKLVISKYFGGPVDKFVKLAFRKHASTLNRLDVDGLQFDSETHISDNTITQACFPASGVIKSL</sequence>
<evidence type="ECO:0000313" key="1">
    <source>
        <dbReference type="EMBL" id="KAF9545730.1"/>
    </source>
</evidence>
<dbReference type="EMBL" id="JAAAXW010000067">
    <property type="protein sequence ID" value="KAF9545730.1"/>
    <property type="molecule type" value="Genomic_DNA"/>
</dbReference>
<protein>
    <submittedName>
        <fullName evidence="1">Uncharacterized protein</fullName>
    </submittedName>
</protein>